<comment type="caution">
    <text evidence="6">The sequence shown here is derived from an EMBL/GenBank/DDBJ whole genome shotgun (WGS) entry which is preliminary data.</text>
</comment>
<feature type="chain" id="PRO_5039663716" evidence="4">
    <location>
        <begin position="22"/>
        <end position="361"/>
    </location>
</feature>
<evidence type="ECO:0000313" key="6">
    <source>
        <dbReference type="EMBL" id="TMR27921.1"/>
    </source>
</evidence>
<evidence type="ECO:0000256" key="1">
    <source>
        <dbReference type="ARBA" id="ARBA00004418"/>
    </source>
</evidence>
<comment type="similarity">
    <text evidence="2">Belongs to the bacterial solute-binding protein SsuA/TauA family.</text>
</comment>
<accession>A0A5S4G680</accession>
<proteinExistence type="inferred from homology"/>
<protein>
    <submittedName>
        <fullName evidence="6">ABC transporter substrate-binding protein</fullName>
    </submittedName>
</protein>
<keyword evidence="7" id="KW-1185">Reference proteome</keyword>
<evidence type="ECO:0000259" key="5">
    <source>
        <dbReference type="Pfam" id="PF09084"/>
    </source>
</evidence>
<feature type="domain" description="SsuA/THI5-like" evidence="5">
    <location>
        <begin position="54"/>
        <end position="257"/>
    </location>
</feature>
<keyword evidence="3 4" id="KW-0732">Signal</keyword>
<dbReference type="RefSeq" id="WP_138694569.1">
    <property type="nucleotide sequence ID" value="NZ_JBHSAZ010000052.1"/>
</dbReference>
<dbReference type="PROSITE" id="PS51257">
    <property type="entry name" value="PROKAR_LIPOPROTEIN"/>
    <property type="match status" value="1"/>
</dbReference>
<dbReference type="PANTHER" id="PTHR30024:SF47">
    <property type="entry name" value="TAURINE-BINDING PERIPLASMIC PROTEIN"/>
    <property type="match status" value="1"/>
</dbReference>
<dbReference type="GO" id="GO:0042597">
    <property type="term" value="C:periplasmic space"/>
    <property type="evidence" value="ECO:0007669"/>
    <property type="project" value="UniProtKB-SubCell"/>
</dbReference>
<reference evidence="6 7" key="1">
    <citation type="submission" date="2019-05" db="EMBL/GenBank/DDBJ databases">
        <title>Draft genome sequence of Nonomuraea zeae DSM 100528.</title>
        <authorList>
            <person name="Saricaoglu S."/>
            <person name="Isik K."/>
        </authorList>
    </citation>
    <scope>NUCLEOTIDE SEQUENCE [LARGE SCALE GENOMIC DNA]</scope>
    <source>
        <strain evidence="6 7">DSM 100528</strain>
    </source>
</reference>
<name>A0A5S4G680_9ACTN</name>
<sequence length="361" mass="37478">MSRFGVIAVVAALAAGLTACGGGGGDSGGAETVFTVPDKALTATTASYTSVPIEMGYFKSEGVDVTVQPVDSAPTAVQSVATGQAFMTYASLNAAITAYQKDPSIAVVGVTNGSIFRLVVPQDSPIKTAADLKGKTIGANTLAGVSALFAKGVVKEAGGDPAKDASFLPVGLGAQAADALRGKQVDAYAGWDGPNVVIGDLLGTTMRDIPSPLNDMTGTSALVVRKESIKKEPKRVAGMVRAFFKAMVFSEKNPEAAIKLHWKQFPQSKPASDVPAETALAQAVRILKLRMEITGGRGPSGEYGVIDDAGLQKTIATFAQHSMITAPLDVKSSGLFDFTLAEQYNAFDEKAVEQEAQKWKA</sequence>
<comment type="subcellular location">
    <subcellularLocation>
        <location evidence="1">Periplasm</location>
    </subcellularLocation>
</comment>
<dbReference type="Gene3D" id="3.40.190.10">
    <property type="entry name" value="Periplasmic binding protein-like II"/>
    <property type="match status" value="2"/>
</dbReference>
<evidence type="ECO:0000256" key="3">
    <source>
        <dbReference type="ARBA" id="ARBA00022729"/>
    </source>
</evidence>
<dbReference type="PANTHER" id="PTHR30024">
    <property type="entry name" value="ALIPHATIC SULFONATES-BINDING PROTEIN-RELATED"/>
    <property type="match status" value="1"/>
</dbReference>
<gene>
    <name evidence="6" type="ORF">ETD85_37460</name>
</gene>
<dbReference type="InterPro" id="IPR015168">
    <property type="entry name" value="SsuA/THI5"/>
</dbReference>
<dbReference type="Pfam" id="PF09084">
    <property type="entry name" value="NMT1"/>
    <property type="match status" value="1"/>
</dbReference>
<dbReference type="OrthoDB" id="174578at2"/>
<evidence type="ECO:0000256" key="4">
    <source>
        <dbReference type="SAM" id="SignalP"/>
    </source>
</evidence>
<dbReference type="SUPFAM" id="SSF53850">
    <property type="entry name" value="Periplasmic binding protein-like II"/>
    <property type="match status" value="1"/>
</dbReference>
<feature type="signal peptide" evidence="4">
    <location>
        <begin position="1"/>
        <end position="21"/>
    </location>
</feature>
<organism evidence="6 7">
    <name type="scientific">Nonomuraea zeae</name>
    <dbReference type="NCBI Taxonomy" id="1642303"/>
    <lineage>
        <taxon>Bacteria</taxon>
        <taxon>Bacillati</taxon>
        <taxon>Actinomycetota</taxon>
        <taxon>Actinomycetes</taxon>
        <taxon>Streptosporangiales</taxon>
        <taxon>Streptosporangiaceae</taxon>
        <taxon>Nonomuraea</taxon>
    </lineage>
</organism>
<dbReference type="EMBL" id="VCKX01000155">
    <property type="protein sequence ID" value="TMR27921.1"/>
    <property type="molecule type" value="Genomic_DNA"/>
</dbReference>
<dbReference type="Proteomes" id="UP000306628">
    <property type="component" value="Unassembled WGS sequence"/>
</dbReference>
<evidence type="ECO:0000313" key="7">
    <source>
        <dbReference type="Proteomes" id="UP000306628"/>
    </source>
</evidence>
<evidence type="ECO:0000256" key="2">
    <source>
        <dbReference type="ARBA" id="ARBA00010742"/>
    </source>
</evidence>
<dbReference type="AlphaFoldDB" id="A0A5S4G680"/>